<gene>
    <name evidence="2" type="ORF">AWC38_SpisGene20058</name>
</gene>
<organism evidence="2 3">
    <name type="scientific">Stylophora pistillata</name>
    <name type="common">Smooth cauliflower coral</name>
    <dbReference type="NCBI Taxonomy" id="50429"/>
    <lineage>
        <taxon>Eukaryota</taxon>
        <taxon>Metazoa</taxon>
        <taxon>Cnidaria</taxon>
        <taxon>Anthozoa</taxon>
        <taxon>Hexacorallia</taxon>
        <taxon>Scleractinia</taxon>
        <taxon>Astrocoeniina</taxon>
        <taxon>Pocilloporidae</taxon>
        <taxon>Stylophora</taxon>
    </lineage>
</organism>
<dbReference type="Proteomes" id="UP000225706">
    <property type="component" value="Unassembled WGS sequence"/>
</dbReference>
<evidence type="ECO:0000256" key="1">
    <source>
        <dbReference type="SAM" id="MobiDB-lite"/>
    </source>
</evidence>
<evidence type="ECO:0000313" key="2">
    <source>
        <dbReference type="EMBL" id="PFX15715.1"/>
    </source>
</evidence>
<reference evidence="3" key="1">
    <citation type="journal article" date="2017" name="bioRxiv">
        <title>Comparative analysis of the genomes of Stylophora pistillata and Acropora digitifera provides evidence for extensive differences between species of corals.</title>
        <authorList>
            <person name="Voolstra C.R."/>
            <person name="Li Y."/>
            <person name="Liew Y.J."/>
            <person name="Baumgarten S."/>
            <person name="Zoccola D."/>
            <person name="Flot J.-F."/>
            <person name="Tambutte S."/>
            <person name="Allemand D."/>
            <person name="Aranda M."/>
        </authorList>
    </citation>
    <scope>NUCLEOTIDE SEQUENCE [LARGE SCALE GENOMIC DNA]</scope>
</reference>
<name>A0A2B4RHG9_STYPI</name>
<dbReference type="EMBL" id="LSMT01000619">
    <property type="protein sequence ID" value="PFX15715.1"/>
    <property type="molecule type" value="Genomic_DNA"/>
</dbReference>
<comment type="caution">
    <text evidence="2">The sequence shown here is derived from an EMBL/GenBank/DDBJ whole genome shotgun (WGS) entry which is preliminary data.</text>
</comment>
<protein>
    <submittedName>
        <fullName evidence="2">Uncharacterized protein</fullName>
    </submittedName>
</protein>
<proteinExistence type="predicted"/>
<dbReference type="AlphaFoldDB" id="A0A2B4RHG9"/>
<feature type="region of interest" description="Disordered" evidence="1">
    <location>
        <begin position="1"/>
        <end position="94"/>
    </location>
</feature>
<evidence type="ECO:0000313" key="3">
    <source>
        <dbReference type="Proteomes" id="UP000225706"/>
    </source>
</evidence>
<feature type="compositionally biased region" description="Polar residues" evidence="1">
    <location>
        <begin position="48"/>
        <end position="57"/>
    </location>
</feature>
<accession>A0A2B4RHG9</accession>
<sequence length="94" mass="9652">MMVSPAPPIVEITPPKKRAAVLHEDSKDGSPGLPPPSNKRRKEAKEGTSPSEGQGSSLPKKASEVHMSEPSTDQDIDVVPPTSAPATASSQGAG</sequence>
<dbReference type="STRING" id="50429.A0A2B4RHG9"/>
<feature type="compositionally biased region" description="Polar residues" evidence="1">
    <location>
        <begin position="84"/>
        <end position="94"/>
    </location>
</feature>
<keyword evidence="3" id="KW-1185">Reference proteome</keyword>